<organism evidence="3 4">
    <name type="scientific">Atractosteus spatula</name>
    <name type="common">Alligator gar</name>
    <name type="synonym">Lepisosteus spatula</name>
    <dbReference type="NCBI Taxonomy" id="7917"/>
    <lineage>
        <taxon>Eukaryota</taxon>
        <taxon>Metazoa</taxon>
        <taxon>Chordata</taxon>
        <taxon>Craniata</taxon>
        <taxon>Vertebrata</taxon>
        <taxon>Euteleostomi</taxon>
        <taxon>Actinopterygii</taxon>
        <taxon>Neopterygii</taxon>
        <taxon>Holostei</taxon>
        <taxon>Semionotiformes</taxon>
        <taxon>Lepisosteidae</taxon>
        <taxon>Atractosteus</taxon>
    </lineage>
</organism>
<dbReference type="SMART" id="SM00443">
    <property type="entry name" value="G_patch"/>
    <property type="match status" value="1"/>
</dbReference>
<evidence type="ECO:0000313" key="3">
    <source>
        <dbReference type="EMBL" id="MBN3315033.1"/>
    </source>
</evidence>
<accession>A0A8J7T9I8</accession>
<dbReference type="PANTHER" id="PTHR14390:SF2">
    <property type="entry name" value="G PATCH DOMAIN-CONTAINING PROTEIN 3"/>
    <property type="match status" value="1"/>
</dbReference>
<reference evidence="3" key="1">
    <citation type="journal article" date="2021" name="Cell">
        <title>Tracing the genetic footprints of vertebrate landing in non-teleost ray-finned fishes.</title>
        <authorList>
            <person name="Bi X."/>
            <person name="Wang K."/>
            <person name="Yang L."/>
            <person name="Pan H."/>
            <person name="Jiang H."/>
            <person name="Wei Q."/>
            <person name="Fang M."/>
            <person name="Yu H."/>
            <person name="Zhu C."/>
            <person name="Cai Y."/>
            <person name="He Y."/>
            <person name="Gan X."/>
            <person name="Zeng H."/>
            <person name="Yu D."/>
            <person name="Zhu Y."/>
            <person name="Jiang H."/>
            <person name="Qiu Q."/>
            <person name="Yang H."/>
            <person name="Zhang Y.E."/>
            <person name="Wang W."/>
            <person name="Zhu M."/>
            <person name="He S."/>
            <person name="Zhang G."/>
        </authorList>
    </citation>
    <scope>NUCLEOTIDE SEQUENCE</scope>
    <source>
        <strain evidence="3">Allg_001</strain>
    </source>
</reference>
<feature type="non-terminal residue" evidence="3">
    <location>
        <position position="556"/>
    </location>
</feature>
<dbReference type="InterPro" id="IPR000467">
    <property type="entry name" value="G_patch_dom"/>
</dbReference>
<feature type="non-terminal residue" evidence="3">
    <location>
        <position position="1"/>
    </location>
</feature>
<dbReference type="GO" id="GO:0039536">
    <property type="term" value="P:negative regulation of RIG-I signaling pathway"/>
    <property type="evidence" value="ECO:0007669"/>
    <property type="project" value="InterPro"/>
</dbReference>
<gene>
    <name evidence="3" type="primary">Gpatch3</name>
    <name evidence="3" type="ORF">GTO95_0008105</name>
</gene>
<keyword evidence="4" id="KW-1185">Reference proteome</keyword>
<evidence type="ECO:0000259" key="2">
    <source>
        <dbReference type="PROSITE" id="PS50174"/>
    </source>
</evidence>
<comment type="caution">
    <text evidence="3">The sequence shown here is derived from an EMBL/GenBank/DDBJ whole genome shotgun (WGS) entry which is preliminary data.</text>
</comment>
<dbReference type="AlphaFoldDB" id="A0A8J7T9I8"/>
<dbReference type="GO" id="GO:0032480">
    <property type="term" value="P:negative regulation of type I interferon production"/>
    <property type="evidence" value="ECO:0007669"/>
    <property type="project" value="InterPro"/>
</dbReference>
<dbReference type="InterPro" id="IPR040341">
    <property type="entry name" value="GPATCH3"/>
</dbReference>
<dbReference type="PROSITE" id="PS50174">
    <property type="entry name" value="G_PATCH"/>
    <property type="match status" value="1"/>
</dbReference>
<sequence>NMADSGVVYVVVSNIPAKFRSADLRNYFSQFIESGGFVCFHYRHRPEVLKDPVVAKGVAATKGKTSCCCVVSVHAQEAAKFVKMYAGQQWIDSEGSWLGRRCVIRRIKVSAQSDRSEFPYRTRPELRRRVALSERFTEEDLRTLPEMNPPALMPRGNVGTPVTVFLQLIQACRLPPRLIRKLGLSFPRTASGRRYGNVPFEYRDTQTVAPPEESVYTAFNSYPHKILTFILASTQAVIWLLAVSVKVGHRHTVRKSMQTGGWGEYQHCAVFRCRETTWEETVMWKHGSSVLDSAAASENSRSSRIWIAELPPCVVFVASTSERAFVCPACVCQDADACEEWERHEALHEDVTRQERAEERLFEDEIELKWEKGGSGLVFYTDAQYWKEEEGDFDEQTADDWDVDMSVYYDKDGGDKDARDYVRMRYECRLREGLEEGSTQCRPIGSFEKFTKGVGRRVMERQGWRDGEGLGHSQPGMAEALESEGQHPRCKRGFGYHGEKISTFPPVKKPRPTFLISTVYDQPKDTDCGDSLLRRQPTTSLKYRQWQPGGSSETHR</sequence>
<dbReference type="Pfam" id="PF01585">
    <property type="entry name" value="G-patch"/>
    <property type="match status" value="1"/>
</dbReference>
<feature type="region of interest" description="Disordered" evidence="1">
    <location>
        <begin position="465"/>
        <end position="488"/>
    </location>
</feature>
<feature type="domain" description="G-patch" evidence="2">
    <location>
        <begin position="451"/>
        <end position="499"/>
    </location>
</feature>
<dbReference type="Proteomes" id="UP000736164">
    <property type="component" value="Unassembled WGS sequence"/>
</dbReference>
<dbReference type="GO" id="GO:0045893">
    <property type="term" value="P:positive regulation of DNA-templated transcription"/>
    <property type="evidence" value="ECO:0007669"/>
    <property type="project" value="TreeGrafter"/>
</dbReference>
<evidence type="ECO:0000256" key="1">
    <source>
        <dbReference type="SAM" id="MobiDB-lite"/>
    </source>
</evidence>
<dbReference type="PANTHER" id="PTHR14390">
    <property type="entry name" value="G PATCH DOMAIN CONTAINING PROTEIN 3"/>
    <property type="match status" value="1"/>
</dbReference>
<evidence type="ECO:0000313" key="4">
    <source>
        <dbReference type="Proteomes" id="UP000736164"/>
    </source>
</evidence>
<dbReference type="EMBL" id="JAAWVO010019108">
    <property type="protein sequence ID" value="MBN3315033.1"/>
    <property type="molecule type" value="Genomic_DNA"/>
</dbReference>
<proteinExistence type="predicted"/>
<dbReference type="GO" id="GO:0003676">
    <property type="term" value="F:nucleic acid binding"/>
    <property type="evidence" value="ECO:0007669"/>
    <property type="project" value="InterPro"/>
</dbReference>
<name>A0A8J7T9I8_ATRSP</name>
<protein>
    <submittedName>
        <fullName evidence="3">GPTC3 protein</fullName>
    </submittedName>
</protein>